<gene>
    <name evidence="6" type="ORF">SDC9_64691</name>
</gene>
<feature type="domain" description="ABC transporter" evidence="5">
    <location>
        <begin position="4"/>
        <end position="226"/>
    </location>
</feature>
<dbReference type="GO" id="GO:0005886">
    <property type="term" value="C:plasma membrane"/>
    <property type="evidence" value="ECO:0007669"/>
    <property type="project" value="TreeGrafter"/>
</dbReference>
<dbReference type="EMBL" id="VSSQ01002953">
    <property type="protein sequence ID" value="MPM18285.1"/>
    <property type="molecule type" value="Genomic_DNA"/>
</dbReference>
<accession>A0A644XQ80</accession>
<dbReference type="PANTHER" id="PTHR24220">
    <property type="entry name" value="IMPORT ATP-BINDING PROTEIN"/>
    <property type="match status" value="1"/>
</dbReference>
<dbReference type="InterPro" id="IPR003593">
    <property type="entry name" value="AAA+_ATPase"/>
</dbReference>
<dbReference type="Pfam" id="PF00005">
    <property type="entry name" value="ABC_tran"/>
    <property type="match status" value="1"/>
</dbReference>
<dbReference type="GO" id="GO:0016887">
    <property type="term" value="F:ATP hydrolysis activity"/>
    <property type="evidence" value="ECO:0007669"/>
    <property type="project" value="InterPro"/>
</dbReference>
<dbReference type="Gene3D" id="3.40.50.300">
    <property type="entry name" value="P-loop containing nucleotide triphosphate hydrolases"/>
    <property type="match status" value="1"/>
</dbReference>
<dbReference type="InterPro" id="IPR027417">
    <property type="entry name" value="P-loop_NTPase"/>
</dbReference>
<evidence type="ECO:0000256" key="2">
    <source>
        <dbReference type="ARBA" id="ARBA00022448"/>
    </source>
</evidence>
<comment type="caution">
    <text evidence="6">The sequence shown here is derived from an EMBL/GenBank/DDBJ whole genome shotgun (WGS) entry which is preliminary data.</text>
</comment>
<keyword evidence="3" id="KW-0547">Nucleotide-binding</keyword>
<dbReference type="InterPro" id="IPR003439">
    <property type="entry name" value="ABC_transporter-like_ATP-bd"/>
</dbReference>
<evidence type="ECO:0000259" key="5">
    <source>
        <dbReference type="PROSITE" id="PS50893"/>
    </source>
</evidence>
<evidence type="ECO:0000256" key="3">
    <source>
        <dbReference type="ARBA" id="ARBA00022741"/>
    </source>
</evidence>
<dbReference type="SUPFAM" id="SSF52540">
    <property type="entry name" value="P-loop containing nucleoside triphosphate hydrolases"/>
    <property type="match status" value="1"/>
</dbReference>
<comment type="similarity">
    <text evidence="1">Belongs to the ABC transporter superfamily.</text>
</comment>
<sequence>MSILSLESVTYTYRSKYQTLQALKGITCTFEQGRIYAVVGKSGSGKSTMLSLMAGLDLPETGTVVFRDQSTNTLDLDAYRRNDVAMIYQSFRLFPLLTAVENVMFPMELHGISPKDAKKRAQELILRVDLPETVFTRFPSMLSGGEQQRVAIARALAMDTDLILADEPTGNLDSASSRNIISILRRLAHEQNYCVVVVTHDMSILESMDVIYQMQDGMVARIERNG</sequence>
<organism evidence="6">
    <name type="scientific">bioreactor metagenome</name>
    <dbReference type="NCBI Taxonomy" id="1076179"/>
    <lineage>
        <taxon>unclassified sequences</taxon>
        <taxon>metagenomes</taxon>
        <taxon>ecological metagenomes</taxon>
    </lineage>
</organism>
<dbReference type="PROSITE" id="PS00211">
    <property type="entry name" value="ABC_TRANSPORTER_1"/>
    <property type="match status" value="1"/>
</dbReference>
<dbReference type="PROSITE" id="PS50893">
    <property type="entry name" value="ABC_TRANSPORTER_2"/>
    <property type="match status" value="1"/>
</dbReference>
<proteinExistence type="inferred from homology"/>
<dbReference type="InterPro" id="IPR017911">
    <property type="entry name" value="MacB-like_ATP-bd"/>
</dbReference>
<dbReference type="AlphaFoldDB" id="A0A644XQ80"/>
<evidence type="ECO:0000313" key="6">
    <source>
        <dbReference type="EMBL" id="MPM18285.1"/>
    </source>
</evidence>
<protein>
    <submittedName>
        <fullName evidence="6">Putative ABC transporter ATP-binding protein</fullName>
    </submittedName>
</protein>
<dbReference type="GO" id="GO:0022857">
    <property type="term" value="F:transmembrane transporter activity"/>
    <property type="evidence" value="ECO:0007669"/>
    <property type="project" value="TreeGrafter"/>
</dbReference>
<evidence type="ECO:0000256" key="4">
    <source>
        <dbReference type="ARBA" id="ARBA00022840"/>
    </source>
</evidence>
<name>A0A644XQ80_9ZZZZ</name>
<dbReference type="GO" id="GO:0005524">
    <property type="term" value="F:ATP binding"/>
    <property type="evidence" value="ECO:0007669"/>
    <property type="project" value="UniProtKB-KW"/>
</dbReference>
<dbReference type="InterPro" id="IPR015854">
    <property type="entry name" value="ABC_transpr_LolD-like"/>
</dbReference>
<reference evidence="6" key="1">
    <citation type="submission" date="2019-08" db="EMBL/GenBank/DDBJ databases">
        <authorList>
            <person name="Kucharzyk K."/>
            <person name="Murdoch R.W."/>
            <person name="Higgins S."/>
            <person name="Loffler F."/>
        </authorList>
    </citation>
    <scope>NUCLEOTIDE SEQUENCE</scope>
</reference>
<dbReference type="SMART" id="SM00382">
    <property type="entry name" value="AAA"/>
    <property type="match status" value="1"/>
</dbReference>
<dbReference type="CDD" id="cd03255">
    <property type="entry name" value="ABC_MJ0796_LolCDE_FtsE"/>
    <property type="match status" value="1"/>
</dbReference>
<dbReference type="InterPro" id="IPR017871">
    <property type="entry name" value="ABC_transporter-like_CS"/>
</dbReference>
<keyword evidence="2" id="KW-0813">Transport</keyword>
<keyword evidence="4 6" id="KW-0067">ATP-binding</keyword>
<evidence type="ECO:0000256" key="1">
    <source>
        <dbReference type="ARBA" id="ARBA00005417"/>
    </source>
</evidence>
<dbReference type="PANTHER" id="PTHR24220:SF689">
    <property type="entry name" value="LIPOPROTEIN-RELEASING SYSTEM ATP-BINDING PROTEIN LOLD"/>
    <property type="match status" value="1"/>
</dbReference>